<name>A0ABR0T669_AURPU</name>
<feature type="compositionally biased region" description="Basic and acidic residues" evidence="1">
    <location>
        <begin position="217"/>
        <end position="228"/>
    </location>
</feature>
<evidence type="ECO:0000313" key="3">
    <source>
        <dbReference type="Proteomes" id="UP001341245"/>
    </source>
</evidence>
<proteinExistence type="predicted"/>
<keyword evidence="3" id="KW-1185">Reference proteome</keyword>
<accession>A0ABR0T669</accession>
<dbReference type="Proteomes" id="UP001341245">
    <property type="component" value="Unassembled WGS sequence"/>
</dbReference>
<organism evidence="2 3">
    <name type="scientific">Aureobasidium pullulans</name>
    <name type="common">Black yeast</name>
    <name type="synonym">Pullularia pullulans</name>
    <dbReference type="NCBI Taxonomy" id="5580"/>
    <lineage>
        <taxon>Eukaryota</taxon>
        <taxon>Fungi</taxon>
        <taxon>Dikarya</taxon>
        <taxon>Ascomycota</taxon>
        <taxon>Pezizomycotina</taxon>
        <taxon>Dothideomycetes</taxon>
        <taxon>Dothideomycetidae</taxon>
        <taxon>Dothideales</taxon>
        <taxon>Saccotheciaceae</taxon>
        <taxon>Aureobasidium</taxon>
    </lineage>
</organism>
<comment type="caution">
    <text evidence="2">The sequence shown here is derived from an EMBL/GenBank/DDBJ whole genome shotgun (WGS) entry which is preliminary data.</text>
</comment>
<gene>
    <name evidence="2" type="ORF">QM012_005032</name>
</gene>
<evidence type="ECO:0000256" key="1">
    <source>
        <dbReference type="SAM" id="MobiDB-lite"/>
    </source>
</evidence>
<dbReference type="EMBL" id="JASGXD010000020">
    <property type="protein sequence ID" value="KAK5999944.1"/>
    <property type="molecule type" value="Genomic_DNA"/>
</dbReference>
<feature type="region of interest" description="Disordered" evidence="1">
    <location>
        <begin position="178"/>
        <end position="201"/>
    </location>
</feature>
<evidence type="ECO:0000313" key="2">
    <source>
        <dbReference type="EMBL" id="KAK5999944.1"/>
    </source>
</evidence>
<protein>
    <recommendedName>
        <fullName evidence="4">C2H2-type domain-containing protein</fullName>
    </recommendedName>
</protein>
<sequence>MASHQCRRCLPNVVTFANEGNLKSHLGATNIPGHNMGPWRCQHPGCTRRSVRNVPNVNHGNHVAVWFRDPALLGPLNAMATQCRLPWAPAPVAPPAAAVAAAVAVPAPVVVVVPVVAPPVVAQGLPGTALGLAAPIPLPGVGQAPPVVTQVPAIAAPVAQVPAPAPMAHAHVPVAHAPASGPLVGDTTNGTPATDAESPPPTNYFNQEMDVFEEQHAGETREDVEKQYEQGMWPSL</sequence>
<evidence type="ECO:0008006" key="4">
    <source>
        <dbReference type="Google" id="ProtNLM"/>
    </source>
</evidence>
<reference evidence="2 3" key="1">
    <citation type="submission" date="2023-11" db="EMBL/GenBank/DDBJ databases">
        <title>Draft genome sequence and annotation of the polyextremotolerant black yeast-like fungus Aureobasidium pullulans NRRL 62042.</title>
        <authorList>
            <person name="Dielentheis-Frenken M.R.E."/>
            <person name="Wibberg D."/>
            <person name="Blank L.M."/>
            <person name="Tiso T."/>
        </authorList>
    </citation>
    <scope>NUCLEOTIDE SEQUENCE [LARGE SCALE GENOMIC DNA]</scope>
    <source>
        <strain evidence="2 3">NRRL 62042</strain>
    </source>
</reference>
<feature type="region of interest" description="Disordered" evidence="1">
    <location>
        <begin position="217"/>
        <end position="236"/>
    </location>
</feature>